<evidence type="ECO:0000313" key="4">
    <source>
        <dbReference type="Proteomes" id="UP000580474"/>
    </source>
</evidence>
<dbReference type="InterPro" id="IPR012914">
    <property type="entry name" value="PucR_dom"/>
</dbReference>
<dbReference type="Proteomes" id="UP000580474">
    <property type="component" value="Unassembled WGS sequence"/>
</dbReference>
<dbReference type="Pfam" id="PF07905">
    <property type="entry name" value="PucR"/>
    <property type="match status" value="1"/>
</dbReference>
<dbReference type="RefSeq" id="WP_184477995.1">
    <property type="nucleotide sequence ID" value="NZ_JACHIV010000001.1"/>
</dbReference>
<dbReference type="Gene3D" id="1.10.10.2840">
    <property type="entry name" value="PucR C-terminal helix-turn-helix domain"/>
    <property type="match status" value="1"/>
</dbReference>
<dbReference type="AlphaFoldDB" id="A0A840N8I5"/>
<dbReference type="EMBL" id="JACHIV010000001">
    <property type="protein sequence ID" value="MBB5068280.1"/>
    <property type="molecule type" value="Genomic_DNA"/>
</dbReference>
<keyword evidence="4" id="KW-1185">Reference proteome</keyword>
<gene>
    <name evidence="3" type="ORF">BJ969_001368</name>
</gene>
<proteinExistence type="predicted"/>
<dbReference type="InterPro" id="IPR042070">
    <property type="entry name" value="PucR_C-HTH_sf"/>
</dbReference>
<reference evidence="3 4" key="1">
    <citation type="submission" date="2020-08" db="EMBL/GenBank/DDBJ databases">
        <title>Sequencing the genomes of 1000 actinobacteria strains.</title>
        <authorList>
            <person name="Klenk H.-P."/>
        </authorList>
    </citation>
    <scope>NUCLEOTIDE SEQUENCE [LARGE SCALE GENOMIC DNA]</scope>
    <source>
        <strain evidence="3 4">DSM 45582</strain>
    </source>
</reference>
<name>A0A840N8I5_9PSEU</name>
<comment type="caution">
    <text evidence="3">The sequence shown here is derived from an EMBL/GenBank/DDBJ whole genome shotgun (WGS) entry which is preliminary data.</text>
</comment>
<dbReference type="InterPro" id="IPR051448">
    <property type="entry name" value="CdaR-like_regulators"/>
</dbReference>
<protein>
    <submittedName>
        <fullName evidence="3">Purine catabolism regulator</fullName>
    </submittedName>
</protein>
<sequence length="487" mass="49509">MVLTLADVVAIPGLALRTVVEPATPRALGWVTTSELADPAQYLEGGELLLTTGLAAQDWAAYVERIDRAGVAALGFGTGLSHADVPPDLVAAARAAGLGLVVVPESTPFIAIGKAVAGLLAERERTATETALAVQQELTRVISRADGPARALGVLGRAARGSAGLVDVDGKALVPARFRVPDAALRALATLRAGTGRSAATESGAEGTTVVQPLGRGVDGPFLVLVSPGALDGVLRAVLVSTVALLTLDAERSRAAADAELRLRDRAATLVLDGAVDAGTSVAAMLNCAPVVPRSLRVLRATGIPDGARARLARDHPEVLTAATSDAGIALVVDADAAVGAGELADLLAALGARVGIGPAVPARDAGTSDAAAGTALSLADGGSPVVGWDERFRGEVRAALPDHAARALAASILGELVDEPELLRTLRSYLTHLGRWQPTADDLGIHRNTLRKRIAAIERLTGRGVDTAAGRADLWIAVVSATEPPG</sequence>
<dbReference type="PANTHER" id="PTHR33744">
    <property type="entry name" value="CARBOHYDRATE DIACID REGULATOR"/>
    <property type="match status" value="1"/>
</dbReference>
<evidence type="ECO:0000313" key="3">
    <source>
        <dbReference type="EMBL" id="MBB5068280.1"/>
    </source>
</evidence>
<dbReference type="PANTHER" id="PTHR33744:SF1">
    <property type="entry name" value="DNA-BINDING TRANSCRIPTIONAL ACTIVATOR ADER"/>
    <property type="match status" value="1"/>
</dbReference>
<dbReference type="InterPro" id="IPR025736">
    <property type="entry name" value="PucR_C-HTH_dom"/>
</dbReference>
<accession>A0A840N8I5</accession>
<feature type="domain" description="PucR C-terminal helix-turn-helix" evidence="2">
    <location>
        <begin position="423"/>
        <end position="479"/>
    </location>
</feature>
<feature type="domain" description="Purine catabolism PurC-like" evidence="1">
    <location>
        <begin position="11"/>
        <end position="117"/>
    </location>
</feature>
<dbReference type="Pfam" id="PF13556">
    <property type="entry name" value="HTH_30"/>
    <property type="match status" value="1"/>
</dbReference>
<organism evidence="3 4">
    <name type="scientific">Saccharopolyspora gloriosae</name>
    <dbReference type="NCBI Taxonomy" id="455344"/>
    <lineage>
        <taxon>Bacteria</taxon>
        <taxon>Bacillati</taxon>
        <taxon>Actinomycetota</taxon>
        <taxon>Actinomycetes</taxon>
        <taxon>Pseudonocardiales</taxon>
        <taxon>Pseudonocardiaceae</taxon>
        <taxon>Saccharopolyspora</taxon>
    </lineage>
</organism>
<evidence type="ECO:0000259" key="1">
    <source>
        <dbReference type="Pfam" id="PF07905"/>
    </source>
</evidence>
<evidence type="ECO:0000259" key="2">
    <source>
        <dbReference type="Pfam" id="PF13556"/>
    </source>
</evidence>